<dbReference type="EMBL" id="JAUEPS010000010">
    <property type="protein sequence ID" value="KAK0461752.1"/>
    <property type="molecule type" value="Genomic_DNA"/>
</dbReference>
<comment type="caution">
    <text evidence="2">The sequence shown here is derived from an EMBL/GenBank/DDBJ whole genome shotgun (WGS) entry which is preliminary data.</text>
</comment>
<proteinExistence type="predicted"/>
<sequence>MDSESSESSGQSTRSRSPSSTSSQSEHEVVVTEDTKQKFAREFRKRPNVHDLMQWKRYHNSLVCKNCLLRGQDCTPKDNSAVCISCEEQRVGCSRAELERTTRVRRLLNLSYQELEFLVDWYKGWRETKGSIIRKTRTPITPSPRKTKFQDSPILSPEFQAKTARARRHEPEEQYASSSSSASQILNSSPGAIYEHDPTDHATAANFQQMWNDYMNNCHSPSPQTPSGAGGAVLDVVTGPEHSDTGTQNLNDLLMLNYECLETSTERADVLFDEANPEAPTEVQNPEGSSTVMPADKNQAALTHIELLLHRNEVENVAARVKAGDITQQNLLNALKAISEGLLGMAMKYDAASESAGRASVGGSSEWLEE</sequence>
<evidence type="ECO:0000313" key="3">
    <source>
        <dbReference type="Proteomes" id="UP001175211"/>
    </source>
</evidence>
<dbReference type="AlphaFoldDB" id="A0AA39N9Y4"/>
<accession>A0AA39N9Y4</accession>
<keyword evidence="3" id="KW-1185">Reference proteome</keyword>
<dbReference type="GeneID" id="85364231"/>
<gene>
    <name evidence="2" type="ORF">EV420DRAFT_1761961</name>
</gene>
<feature type="compositionally biased region" description="Low complexity" evidence="1">
    <location>
        <begin position="1"/>
        <end position="24"/>
    </location>
</feature>
<evidence type="ECO:0000256" key="1">
    <source>
        <dbReference type="SAM" id="MobiDB-lite"/>
    </source>
</evidence>
<dbReference type="Proteomes" id="UP001175211">
    <property type="component" value="Unassembled WGS sequence"/>
</dbReference>
<protein>
    <submittedName>
        <fullName evidence="2">Uncharacterized protein</fullName>
    </submittedName>
</protein>
<feature type="region of interest" description="Disordered" evidence="1">
    <location>
        <begin position="216"/>
        <end position="246"/>
    </location>
</feature>
<feature type="region of interest" description="Disordered" evidence="1">
    <location>
        <begin position="137"/>
        <end position="156"/>
    </location>
</feature>
<evidence type="ECO:0000313" key="2">
    <source>
        <dbReference type="EMBL" id="KAK0461752.1"/>
    </source>
</evidence>
<feature type="region of interest" description="Disordered" evidence="1">
    <location>
        <begin position="1"/>
        <end position="33"/>
    </location>
</feature>
<name>A0AA39N9Y4_ARMTA</name>
<dbReference type="RefSeq" id="XP_060333490.1">
    <property type="nucleotide sequence ID" value="XM_060480683.1"/>
</dbReference>
<feature type="compositionally biased region" description="Polar residues" evidence="1">
    <location>
        <begin position="216"/>
        <end position="227"/>
    </location>
</feature>
<reference evidence="2" key="1">
    <citation type="submission" date="2023-06" db="EMBL/GenBank/DDBJ databases">
        <authorList>
            <consortium name="Lawrence Berkeley National Laboratory"/>
            <person name="Ahrendt S."/>
            <person name="Sahu N."/>
            <person name="Indic B."/>
            <person name="Wong-Bajracharya J."/>
            <person name="Merenyi Z."/>
            <person name="Ke H.-M."/>
            <person name="Monk M."/>
            <person name="Kocsube S."/>
            <person name="Drula E."/>
            <person name="Lipzen A."/>
            <person name="Balint B."/>
            <person name="Henrissat B."/>
            <person name="Andreopoulos B."/>
            <person name="Martin F.M."/>
            <person name="Harder C.B."/>
            <person name="Rigling D."/>
            <person name="Ford K.L."/>
            <person name="Foster G.D."/>
            <person name="Pangilinan J."/>
            <person name="Papanicolaou A."/>
            <person name="Barry K."/>
            <person name="LaButti K."/>
            <person name="Viragh M."/>
            <person name="Koriabine M."/>
            <person name="Yan M."/>
            <person name="Riley R."/>
            <person name="Champramary S."/>
            <person name="Plett K.L."/>
            <person name="Tsai I.J."/>
            <person name="Slot J."/>
            <person name="Sipos G."/>
            <person name="Plett J."/>
            <person name="Nagy L.G."/>
            <person name="Grigoriev I.V."/>
        </authorList>
    </citation>
    <scope>NUCLEOTIDE SEQUENCE</scope>
    <source>
        <strain evidence="2">CCBAS 213</strain>
    </source>
</reference>
<organism evidence="2 3">
    <name type="scientific">Armillaria tabescens</name>
    <name type="common">Ringless honey mushroom</name>
    <name type="synonym">Agaricus tabescens</name>
    <dbReference type="NCBI Taxonomy" id="1929756"/>
    <lineage>
        <taxon>Eukaryota</taxon>
        <taxon>Fungi</taxon>
        <taxon>Dikarya</taxon>
        <taxon>Basidiomycota</taxon>
        <taxon>Agaricomycotina</taxon>
        <taxon>Agaricomycetes</taxon>
        <taxon>Agaricomycetidae</taxon>
        <taxon>Agaricales</taxon>
        <taxon>Marasmiineae</taxon>
        <taxon>Physalacriaceae</taxon>
        <taxon>Desarmillaria</taxon>
    </lineage>
</organism>
<feature type="region of interest" description="Disordered" evidence="1">
    <location>
        <begin position="161"/>
        <end position="198"/>
    </location>
</feature>